<dbReference type="GeneID" id="106820134"/>
<gene>
    <name evidence="2" type="primary">LOC106820134</name>
</gene>
<protein>
    <submittedName>
        <fullName evidence="2">RIIa domain-containing protein 1-like</fullName>
    </submittedName>
</protein>
<dbReference type="PANTHER" id="PTHR15505">
    <property type="entry name" value="RIIA DOMAIN-CONTAINING PROTEIN 1"/>
    <property type="match status" value="1"/>
</dbReference>
<dbReference type="InterPro" id="IPR059162">
    <property type="entry name" value="RIIAD1"/>
</dbReference>
<dbReference type="SUPFAM" id="SSF47391">
    <property type="entry name" value="Dimerization-anchoring domain of cAMP-dependent PK regulatory subunit"/>
    <property type="match status" value="1"/>
</dbReference>
<organism evidence="1 2">
    <name type="scientific">Priapulus caudatus</name>
    <name type="common">Priapulid worm</name>
    <dbReference type="NCBI Taxonomy" id="37621"/>
    <lineage>
        <taxon>Eukaryota</taxon>
        <taxon>Metazoa</taxon>
        <taxon>Ecdysozoa</taxon>
        <taxon>Scalidophora</taxon>
        <taxon>Priapulida</taxon>
        <taxon>Priapulimorpha</taxon>
        <taxon>Priapulimorphida</taxon>
        <taxon>Priapulidae</taxon>
        <taxon>Priapulus</taxon>
    </lineage>
</organism>
<dbReference type="CDD" id="cd22971">
    <property type="entry name" value="DD_RIIAD1"/>
    <property type="match status" value="1"/>
</dbReference>
<reference evidence="2" key="1">
    <citation type="submission" date="2025-08" db="UniProtKB">
        <authorList>
            <consortium name="RefSeq"/>
        </authorList>
    </citation>
    <scope>IDENTIFICATION</scope>
</reference>
<keyword evidence="1" id="KW-1185">Reference proteome</keyword>
<dbReference type="PANTHER" id="PTHR15505:SF4">
    <property type="entry name" value="RIIA DOMAIN-CONTAINING PROTEIN 1"/>
    <property type="match status" value="1"/>
</dbReference>
<dbReference type="Gene3D" id="1.20.890.10">
    <property type="entry name" value="cAMP-dependent protein kinase regulatory subunit, dimerization-anchoring domain"/>
    <property type="match status" value="1"/>
</dbReference>
<sequence length="119" mass="13451">MTSLKMAESVVECVNQSYDSVADTVSSISAAHGMEDYDDGALNTQQKAKLKEFKVQTRLENEKYLSDHPEVEGMLANFLGEVLLKRPEDIRTFAADYFTNQDLPKIVKEHLQQKHAGHH</sequence>
<evidence type="ECO:0000313" key="2">
    <source>
        <dbReference type="RefSeq" id="XP_014680171.1"/>
    </source>
</evidence>
<dbReference type="RefSeq" id="XP_014680171.1">
    <property type="nucleotide sequence ID" value="XM_014824685.1"/>
</dbReference>
<evidence type="ECO:0000313" key="1">
    <source>
        <dbReference type="Proteomes" id="UP000695022"/>
    </source>
</evidence>
<name>A0ABM1F6V0_PRICU</name>
<proteinExistence type="predicted"/>
<accession>A0ABM1F6V0</accession>
<dbReference type="Proteomes" id="UP000695022">
    <property type="component" value="Unplaced"/>
</dbReference>